<dbReference type="Pfam" id="PF01554">
    <property type="entry name" value="MatE"/>
    <property type="match status" value="2"/>
</dbReference>
<evidence type="ECO:0000256" key="4">
    <source>
        <dbReference type="ARBA" id="ARBA00020268"/>
    </source>
</evidence>
<dbReference type="PIRSF" id="PIRSF006603">
    <property type="entry name" value="DinF"/>
    <property type="match status" value="1"/>
</dbReference>
<feature type="transmembrane region" description="Helical" evidence="13">
    <location>
        <begin position="256"/>
        <end position="277"/>
    </location>
</feature>
<evidence type="ECO:0000256" key="6">
    <source>
        <dbReference type="ARBA" id="ARBA00022449"/>
    </source>
</evidence>
<evidence type="ECO:0000256" key="12">
    <source>
        <dbReference type="ARBA" id="ARBA00031636"/>
    </source>
</evidence>
<comment type="similarity">
    <text evidence="3">Belongs to the multi antimicrobial extrusion (MATE) (TC 2.A.66.1) family.</text>
</comment>
<feature type="transmembrane region" description="Helical" evidence="13">
    <location>
        <begin position="315"/>
        <end position="337"/>
    </location>
</feature>
<evidence type="ECO:0000256" key="13">
    <source>
        <dbReference type="SAM" id="Phobius"/>
    </source>
</evidence>
<protein>
    <recommendedName>
        <fullName evidence="4">Probable multidrug resistance protein NorM</fullName>
    </recommendedName>
    <alternativeName>
        <fullName evidence="12">Multidrug-efflux transporter</fullName>
    </alternativeName>
</protein>
<evidence type="ECO:0000256" key="2">
    <source>
        <dbReference type="ARBA" id="ARBA00004651"/>
    </source>
</evidence>
<feature type="transmembrane region" description="Helical" evidence="13">
    <location>
        <begin position="357"/>
        <end position="378"/>
    </location>
</feature>
<dbReference type="NCBIfam" id="TIGR00797">
    <property type="entry name" value="matE"/>
    <property type="match status" value="1"/>
</dbReference>
<comment type="subcellular location">
    <subcellularLocation>
        <location evidence="2">Cell membrane</location>
        <topology evidence="2">Multi-pass membrane protein</topology>
    </subcellularLocation>
</comment>
<dbReference type="Proteomes" id="UP000474024">
    <property type="component" value="Unassembled WGS sequence"/>
</dbReference>
<evidence type="ECO:0000256" key="10">
    <source>
        <dbReference type="ARBA" id="ARBA00023065"/>
    </source>
</evidence>
<dbReference type="PANTHER" id="PTHR43298">
    <property type="entry name" value="MULTIDRUG RESISTANCE PROTEIN NORM-RELATED"/>
    <property type="match status" value="1"/>
</dbReference>
<dbReference type="GO" id="GO:0042910">
    <property type="term" value="F:xenobiotic transmembrane transporter activity"/>
    <property type="evidence" value="ECO:0007669"/>
    <property type="project" value="InterPro"/>
</dbReference>
<reference evidence="14 15" key="1">
    <citation type="submission" date="2019-08" db="EMBL/GenBank/DDBJ databases">
        <title>In-depth cultivation of the pig gut microbiome towards novel bacterial diversity and tailored functional studies.</title>
        <authorList>
            <person name="Wylensek D."/>
            <person name="Hitch T.C.A."/>
            <person name="Clavel T."/>
        </authorList>
    </citation>
    <scope>NUCLEOTIDE SEQUENCE [LARGE SCALE GENOMIC DNA]</scope>
    <source>
        <strain evidence="14 15">MUC/MUC-530-WT-4D</strain>
    </source>
</reference>
<feature type="transmembrane region" description="Helical" evidence="13">
    <location>
        <begin position="136"/>
        <end position="157"/>
    </location>
</feature>
<gene>
    <name evidence="14" type="ORF">FYJ75_04110</name>
</gene>
<evidence type="ECO:0000256" key="9">
    <source>
        <dbReference type="ARBA" id="ARBA00022989"/>
    </source>
</evidence>
<keyword evidence="8 13" id="KW-0812">Transmembrane</keyword>
<feature type="transmembrane region" description="Helical" evidence="13">
    <location>
        <begin position="60"/>
        <end position="79"/>
    </location>
</feature>
<dbReference type="InterPro" id="IPR050222">
    <property type="entry name" value="MATE_MdtK"/>
</dbReference>
<evidence type="ECO:0000256" key="3">
    <source>
        <dbReference type="ARBA" id="ARBA00010199"/>
    </source>
</evidence>
<accession>A0A6L5YQ04</accession>
<keyword evidence="5" id="KW-0813">Transport</keyword>
<evidence type="ECO:0000256" key="7">
    <source>
        <dbReference type="ARBA" id="ARBA00022475"/>
    </source>
</evidence>
<dbReference type="InterPro" id="IPR002528">
    <property type="entry name" value="MATE_fam"/>
</dbReference>
<comment type="function">
    <text evidence="1">Multidrug efflux pump.</text>
</comment>
<keyword evidence="15" id="KW-1185">Reference proteome</keyword>
<keyword evidence="6" id="KW-0050">Antiport</keyword>
<feature type="transmembrane region" description="Helical" evidence="13">
    <location>
        <begin position="283"/>
        <end position="303"/>
    </location>
</feature>
<dbReference type="CDD" id="cd13137">
    <property type="entry name" value="MATE_NorM_like"/>
    <property type="match status" value="1"/>
</dbReference>
<evidence type="ECO:0000256" key="1">
    <source>
        <dbReference type="ARBA" id="ARBA00003408"/>
    </source>
</evidence>
<dbReference type="GO" id="GO:0005886">
    <property type="term" value="C:plasma membrane"/>
    <property type="evidence" value="ECO:0007669"/>
    <property type="project" value="UniProtKB-SubCell"/>
</dbReference>
<dbReference type="AlphaFoldDB" id="A0A6L5YQ04"/>
<proteinExistence type="inferred from homology"/>
<organism evidence="14 15">
    <name type="scientific">Roseburia porci</name>
    <dbReference type="NCBI Taxonomy" id="2605790"/>
    <lineage>
        <taxon>Bacteria</taxon>
        <taxon>Bacillati</taxon>
        <taxon>Bacillota</taxon>
        <taxon>Clostridia</taxon>
        <taxon>Lachnospirales</taxon>
        <taxon>Lachnospiraceae</taxon>
        <taxon>Roseburia</taxon>
    </lineage>
</organism>
<name>A0A6L5YQ04_9FIRM</name>
<dbReference type="PANTHER" id="PTHR43298:SF2">
    <property type="entry name" value="FMN_FAD EXPORTER YEEO-RELATED"/>
    <property type="match status" value="1"/>
</dbReference>
<comment type="caution">
    <text evidence="14">The sequence shown here is derived from an EMBL/GenBank/DDBJ whole genome shotgun (WGS) entry which is preliminary data.</text>
</comment>
<evidence type="ECO:0000256" key="8">
    <source>
        <dbReference type="ARBA" id="ARBA00022692"/>
    </source>
</evidence>
<feature type="transmembrane region" description="Helical" evidence="13">
    <location>
        <begin position="99"/>
        <end position="124"/>
    </location>
</feature>
<dbReference type="InterPro" id="IPR048279">
    <property type="entry name" value="MdtK-like"/>
</dbReference>
<evidence type="ECO:0000313" key="15">
    <source>
        <dbReference type="Proteomes" id="UP000474024"/>
    </source>
</evidence>
<keyword evidence="11 13" id="KW-0472">Membrane</keyword>
<keyword evidence="9 13" id="KW-1133">Transmembrane helix</keyword>
<keyword evidence="7" id="KW-1003">Cell membrane</keyword>
<keyword evidence="10" id="KW-0406">Ion transport</keyword>
<dbReference type="RefSeq" id="WP_154429108.1">
    <property type="nucleotide sequence ID" value="NZ_VUNI01000004.1"/>
</dbReference>
<sequence>MKTHSTYRKLDKAMFASLLMLAWPTILESLLETVVQYVDTAMVGHLGAEATATVSLSSTYTWLINSVMSAIGIGFLAYIARAIGEKNEKKVQKAAGQTVLVTLAAGVTLMAVILVIAPFMPVWMGADEAIRSDATLYFICINAPMVFRAATIIFGAAIRSTGDTKSPMIVNLIVNLINIVLNYILIYPCGMGAIGAGVSSAISFVAGGILMTKVLIKNQTLGVKKENIHLDRAVLAPIMAIGVPVMLNRIMSCSGYIVATSFVSSMATTVYAAHSIAITAEEIFYIPGYGMQAATSTLIGNAIGEQNKKKERSVILIAILVIFSVMCITGLLLFVGAEFMMRLFTTDPEVIQIGSRLLRIVAFTEPIFGTTAVMEGIYNGMGRTKYPFVVELISRWGVRIFGSFLVVRVFGLGITQVWYCMIGDNILKAVLMAAGLFRILHFSIDIPPDGRCKK</sequence>
<feature type="transmembrane region" description="Helical" evidence="13">
    <location>
        <begin position="193"/>
        <end position="216"/>
    </location>
</feature>
<evidence type="ECO:0000256" key="5">
    <source>
        <dbReference type="ARBA" id="ARBA00022448"/>
    </source>
</evidence>
<evidence type="ECO:0000256" key="11">
    <source>
        <dbReference type="ARBA" id="ARBA00023136"/>
    </source>
</evidence>
<evidence type="ECO:0000313" key="14">
    <source>
        <dbReference type="EMBL" id="MST74222.1"/>
    </source>
</evidence>
<dbReference type="EMBL" id="VUNI01000004">
    <property type="protein sequence ID" value="MST74222.1"/>
    <property type="molecule type" value="Genomic_DNA"/>
</dbReference>
<feature type="transmembrane region" description="Helical" evidence="13">
    <location>
        <begin position="169"/>
        <end position="187"/>
    </location>
</feature>
<dbReference type="GO" id="GO:0006811">
    <property type="term" value="P:monoatomic ion transport"/>
    <property type="evidence" value="ECO:0007669"/>
    <property type="project" value="UniProtKB-KW"/>
</dbReference>
<feature type="transmembrane region" description="Helical" evidence="13">
    <location>
        <begin position="398"/>
        <end position="419"/>
    </location>
</feature>
<dbReference type="GO" id="GO:0015297">
    <property type="term" value="F:antiporter activity"/>
    <property type="evidence" value="ECO:0007669"/>
    <property type="project" value="UniProtKB-KW"/>
</dbReference>